<dbReference type="EMBL" id="VLLA01000039">
    <property type="protein sequence ID" value="TWI59522.1"/>
    <property type="molecule type" value="Genomic_DNA"/>
</dbReference>
<sequence>MPHESTLVLDEVPAPKVVPGVDARVAWKLEEAARKEANKRLRISRNNVRNVRLKAQVK</sequence>
<proteinExistence type="predicted"/>
<reference evidence="1 2" key="1">
    <citation type="journal article" date="2015" name="Stand. Genomic Sci.">
        <title>Genomic Encyclopedia of Bacterial and Archaeal Type Strains, Phase III: the genomes of soil and plant-associated and newly described type strains.</title>
        <authorList>
            <person name="Whitman W.B."/>
            <person name="Woyke T."/>
            <person name="Klenk H.P."/>
            <person name="Zhou Y."/>
            <person name="Lilburn T.G."/>
            <person name="Beck B.J."/>
            <person name="De Vos P."/>
            <person name="Vandamme P."/>
            <person name="Eisen J.A."/>
            <person name="Garrity G."/>
            <person name="Hugenholtz P."/>
            <person name="Kyrpides N.C."/>
        </authorList>
    </citation>
    <scope>NUCLEOTIDE SEQUENCE [LARGE SCALE GENOMIC DNA]</scope>
    <source>
        <strain evidence="1 2">CGMCC 1.10948</strain>
    </source>
</reference>
<keyword evidence="2" id="KW-1185">Reference proteome</keyword>
<organism evidence="1 2">
    <name type="scientific">Bradyrhizobium huanghuaihaiense</name>
    <dbReference type="NCBI Taxonomy" id="990078"/>
    <lineage>
        <taxon>Bacteria</taxon>
        <taxon>Pseudomonadati</taxon>
        <taxon>Pseudomonadota</taxon>
        <taxon>Alphaproteobacteria</taxon>
        <taxon>Hyphomicrobiales</taxon>
        <taxon>Nitrobacteraceae</taxon>
        <taxon>Bradyrhizobium</taxon>
    </lineage>
</organism>
<comment type="caution">
    <text evidence="1">The sequence shown here is derived from an EMBL/GenBank/DDBJ whole genome shotgun (WGS) entry which is preliminary data.</text>
</comment>
<dbReference type="Proteomes" id="UP000316291">
    <property type="component" value="Unassembled WGS sequence"/>
</dbReference>
<protein>
    <submittedName>
        <fullName evidence="1">Uncharacterized protein</fullName>
    </submittedName>
</protein>
<evidence type="ECO:0000313" key="1">
    <source>
        <dbReference type="EMBL" id="TWI59522.1"/>
    </source>
</evidence>
<dbReference type="RefSeq" id="WP_244442000.1">
    <property type="nucleotide sequence ID" value="NZ_VLLA01000039.1"/>
</dbReference>
<name>A0A562QRY8_9BRAD</name>
<dbReference type="AlphaFoldDB" id="A0A562QRY8"/>
<accession>A0A562QRY8</accession>
<evidence type="ECO:0000313" key="2">
    <source>
        <dbReference type="Proteomes" id="UP000316291"/>
    </source>
</evidence>
<gene>
    <name evidence="1" type="ORF">IQ16_07977</name>
</gene>